<reference evidence="1" key="1">
    <citation type="submission" date="2020-05" db="EMBL/GenBank/DDBJ databases">
        <authorList>
            <person name="Chiriac C."/>
            <person name="Salcher M."/>
            <person name="Ghai R."/>
            <person name="Kavagutti S V."/>
        </authorList>
    </citation>
    <scope>NUCLEOTIDE SEQUENCE</scope>
</reference>
<name>A0A6J6L2T2_9ZZZZ</name>
<organism evidence="1">
    <name type="scientific">freshwater metagenome</name>
    <dbReference type="NCBI Taxonomy" id="449393"/>
    <lineage>
        <taxon>unclassified sequences</taxon>
        <taxon>metagenomes</taxon>
        <taxon>ecological metagenomes</taxon>
    </lineage>
</organism>
<proteinExistence type="predicted"/>
<sequence>MSIGLGDNPNTCPARVAKHCDLRAITHYRQMKERILRDTAPKRRHVVAQFAYLCSGFIDKYESPINDADSATSIKPIVSALRNK</sequence>
<accession>A0A6J6L2T2</accession>
<dbReference type="AlphaFoldDB" id="A0A6J6L2T2"/>
<dbReference type="EMBL" id="CAEZWM010000059">
    <property type="protein sequence ID" value="CAB4654993.1"/>
    <property type="molecule type" value="Genomic_DNA"/>
</dbReference>
<gene>
    <name evidence="1" type="ORF">UFOPK2242_00621</name>
</gene>
<evidence type="ECO:0000313" key="1">
    <source>
        <dbReference type="EMBL" id="CAB4654993.1"/>
    </source>
</evidence>
<protein>
    <submittedName>
        <fullName evidence="1">Unannotated protein</fullName>
    </submittedName>
</protein>